<name>A0A9X1V959_9BACL</name>
<evidence type="ECO:0000256" key="1">
    <source>
        <dbReference type="SAM" id="Phobius"/>
    </source>
</evidence>
<gene>
    <name evidence="2" type="ORF">MM817_01439</name>
</gene>
<keyword evidence="3" id="KW-1185">Reference proteome</keyword>
<evidence type="ECO:0000313" key="2">
    <source>
        <dbReference type="EMBL" id="MCI0183169.1"/>
    </source>
</evidence>
<keyword evidence="1" id="KW-0472">Membrane</keyword>
<organism evidence="2 3">
    <name type="scientific">Sulfoacidibacillus ferrooxidans</name>
    <dbReference type="NCBI Taxonomy" id="2005001"/>
    <lineage>
        <taxon>Bacteria</taxon>
        <taxon>Bacillati</taxon>
        <taxon>Bacillota</taxon>
        <taxon>Bacilli</taxon>
        <taxon>Bacillales</taxon>
        <taxon>Alicyclobacillaceae</taxon>
        <taxon>Sulfoacidibacillus</taxon>
    </lineage>
</organism>
<sequence length="114" mass="12510">MTLGEVVVALWILGMAILTTFSSIQTALLEFAMTESRSQAMYLCQSQLEMDSRYVSLGEPVIEQSMALVNGISYSLHTTVESSSDHLFTIIVVISYEVDNHNQLLTAETDAATS</sequence>
<dbReference type="RefSeq" id="WP_241713069.1">
    <property type="nucleotide sequence ID" value="NZ_JALBUF010000003.1"/>
</dbReference>
<keyword evidence="1" id="KW-1133">Transmembrane helix</keyword>
<keyword evidence="1" id="KW-0812">Transmembrane</keyword>
<reference evidence="2" key="1">
    <citation type="submission" date="2022-03" db="EMBL/GenBank/DDBJ databases">
        <title>Draft Genome Sequence of Firmicute Strain S0AB, a Heterotrophic Iron/Sulfur-Oxidizing Extreme Acidophile.</title>
        <authorList>
            <person name="Vergara E."/>
            <person name="Pakostova E."/>
            <person name="Johnson D.B."/>
            <person name="Holmes D.S."/>
        </authorList>
    </citation>
    <scope>NUCLEOTIDE SEQUENCE</scope>
    <source>
        <strain evidence="2">S0AB</strain>
    </source>
</reference>
<feature type="transmembrane region" description="Helical" evidence="1">
    <location>
        <begin position="6"/>
        <end position="29"/>
    </location>
</feature>
<accession>A0A9X1V959</accession>
<evidence type="ECO:0000313" key="3">
    <source>
        <dbReference type="Proteomes" id="UP001139263"/>
    </source>
</evidence>
<protein>
    <recommendedName>
        <fullName evidence="4">Type II secretion system protein</fullName>
    </recommendedName>
</protein>
<dbReference type="Proteomes" id="UP001139263">
    <property type="component" value="Unassembled WGS sequence"/>
</dbReference>
<proteinExistence type="predicted"/>
<dbReference type="EMBL" id="JALBUF010000003">
    <property type="protein sequence ID" value="MCI0183169.1"/>
    <property type="molecule type" value="Genomic_DNA"/>
</dbReference>
<dbReference type="AlphaFoldDB" id="A0A9X1V959"/>
<evidence type="ECO:0008006" key="4">
    <source>
        <dbReference type="Google" id="ProtNLM"/>
    </source>
</evidence>
<comment type="caution">
    <text evidence="2">The sequence shown here is derived from an EMBL/GenBank/DDBJ whole genome shotgun (WGS) entry which is preliminary data.</text>
</comment>